<evidence type="ECO:0000313" key="2">
    <source>
        <dbReference type="EMBL" id="GAA0140193.1"/>
    </source>
</evidence>
<organism evidence="2 3">
    <name type="scientific">Lithospermum erythrorhizon</name>
    <name type="common">Purple gromwell</name>
    <name type="synonym">Lithospermum officinale var. erythrorhizon</name>
    <dbReference type="NCBI Taxonomy" id="34254"/>
    <lineage>
        <taxon>Eukaryota</taxon>
        <taxon>Viridiplantae</taxon>
        <taxon>Streptophyta</taxon>
        <taxon>Embryophyta</taxon>
        <taxon>Tracheophyta</taxon>
        <taxon>Spermatophyta</taxon>
        <taxon>Magnoliopsida</taxon>
        <taxon>eudicotyledons</taxon>
        <taxon>Gunneridae</taxon>
        <taxon>Pentapetalae</taxon>
        <taxon>asterids</taxon>
        <taxon>lamiids</taxon>
        <taxon>Boraginales</taxon>
        <taxon>Boraginaceae</taxon>
        <taxon>Boraginoideae</taxon>
        <taxon>Lithospermeae</taxon>
        <taxon>Lithospermum</taxon>
    </lineage>
</organism>
<dbReference type="EMBL" id="BAABME010000155">
    <property type="protein sequence ID" value="GAA0140193.1"/>
    <property type="molecule type" value="Genomic_DNA"/>
</dbReference>
<dbReference type="Pfam" id="PF22936">
    <property type="entry name" value="Pol_BBD"/>
    <property type="match status" value="1"/>
</dbReference>
<protein>
    <recommendedName>
        <fullName evidence="1">Retrovirus-related Pol polyprotein from transposon TNT 1-94-like beta-barrel domain-containing protein</fullName>
    </recommendedName>
</protein>
<proteinExistence type="predicted"/>
<name>A0AAV3NR10_LITER</name>
<feature type="domain" description="Retrovirus-related Pol polyprotein from transposon TNT 1-94-like beta-barrel" evidence="1">
    <location>
        <begin position="55"/>
        <end position="117"/>
    </location>
</feature>
<evidence type="ECO:0000259" key="1">
    <source>
        <dbReference type="Pfam" id="PF22936"/>
    </source>
</evidence>
<keyword evidence="3" id="KW-1185">Reference proteome</keyword>
<accession>A0AAV3NR10</accession>
<comment type="caution">
    <text evidence="2">The sequence shown here is derived from an EMBL/GenBank/DDBJ whole genome shotgun (WGS) entry which is preliminary data.</text>
</comment>
<reference evidence="2 3" key="1">
    <citation type="submission" date="2024-01" db="EMBL/GenBank/DDBJ databases">
        <title>The complete chloroplast genome sequence of Lithospermum erythrorhizon: insights into the phylogenetic relationship among Boraginaceae species and the maternal lineages of purple gromwells.</title>
        <authorList>
            <person name="Okada T."/>
            <person name="Watanabe K."/>
        </authorList>
    </citation>
    <scope>NUCLEOTIDE SEQUENCE [LARGE SCALE GENOMIC DNA]</scope>
</reference>
<dbReference type="InterPro" id="IPR054722">
    <property type="entry name" value="PolX-like_BBD"/>
</dbReference>
<evidence type="ECO:0000313" key="3">
    <source>
        <dbReference type="Proteomes" id="UP001454036"/>
    </source>
</evidence>
<sequence>MLCFVDGTIAPPESMHVQYALWIQMDEFDHEFVSQQLPQSFAAMKIEDDDQVTFYPDSGVSAHMTGNGSILTNLQPYYGNDKVMVGNDTLLPITHIGSVRLTTTSADFLLKDILLVHNQDF</sequence>
<dbReference type="Proteomes" id="UP001454036">
    <property type="component" value="Unassembled WGS sequence"/>
</dbReference>
<dbReference type="AlphaFoldDB" id="A0AAV3NR10"/>
<gene>
    <name evidence="2" type="ORF">LIER_01587</name>
</gene>